<dbReference type="PROSITE" id="PS52016">
    <property type="entry name" value="TONB_DEPENDENT_REC_3"/>
    <property type="match status" value="1"/>
</dbReference>
<keyword evidence="1" id="KW-1134">Transmembrane beta strand</keyword>
<dbReference type="AlphaFoldDB" id="A0A2A2GCN4"/>
<proteinExistence type="inferred from homology"/>
<evidence type="ECO:0000313" key="4">
    <source>
        <dbReference type="EMBL" id="PAU94744.1"/>
    </source>
</evidence>
<dbReference type="OrthoDB" id="982809at2"/>
<sequence>MKRLNLGISIGLCVLLLGSIGCATTSQHSQAIESQDNTTYWTLEDFLRRANGVQLNGSGNDIQVIIRGHKSISNPFSQPLFIVDGQKAGRNYYRVSSMFARGEINSVKVLPPGASAQYGMQGHYGVIEIESKYSTNQNS</sequence>
<dbReference type="GO" id="GO:0009279">
    <property type="term" value="C:cell outer membrane"/>
    <property type="evidence" value="ECO:0007669"/>
    <property type="project" value="UniProtKB-SubCell"/>
</dbReference>
<evidence type="ECO:0000256" key="1">
    <source>
        <dbReference type="PROSITE-ProRule" id="PRU01360"/>
    </source>
</evidence>
<dbReference type="PROSITE" id="PS51257">
    <property type="entry name" value="PROKAR_LIPOPROTEIN"/>
    <property type="match status" value="1"/>
</dbReference>
<dbReference type="Gene3D" id="2.170.130.10">
    <property type="entry name" value="TonB-dependent receptor, plug domain"/>
    <property type="match status" value="1"/>
</dbReference>
<dbReference type="InterPro" id="IPR037066">
    <property type="entry name" value="Plug_dom_sf"/>
</dbReference>
<keyword evidence="1" id="KW-0812">Transmembrane</keyword>
<dbReference type="Pfam" id="PF07715">
    <property type="entry name" value="Plug"/>
    <property type="match status" value="1"/>
</dbReference>
<gene>
    <name evidence="4" type="ORF">CK503_04520</name>
</gene>
<keyword evidence="1" id="KW-0813">Transport</keyword>
<accession>A0A2A2GCN4</accession>
<dbReference type="InterPro" id="IPR012910">
    <property type="entry name" value="Plug_dom"/>
</dbReference>
<feature type="signal peptide" evidence="2">
    <location>
        <begin position="1"/>
        <end position="23"/>
    </location>
</feature>
<dbReference type="InterPro" id="IPR039426">
    <property type="entry name" value="TonB-dep_rcpt-like"/>
</dbReference>
<evidence type="ECO:0000313" key="5">
    <source>
        <dbReference type="Proteomes" id="UP000218831"/>
    </source>
</evidence>
<dbReference type="RefSeq" id="WP_095605610.1">
    <property type="nucleotide sequence ID" value="NZ_NSKE01000003.1"/>
</dbReference>
<keyword evidence="2" id="KW-0732">Signal</keyword>
<keyword evidence="1" id="KW-0472">Membrane</keyword>
<dbReference type="EMBL" id="NSKE01000003">
    <property type="protein sequence ID" value="PAU94744.1"/>
    <property type="molecule type" value="Genomic_DNA"/>
</dbReference>
<feature type="chain" id="PRO_5013217284" description="TonB-dependent receptor plug domain-containing protein" evidence="2">
    <location>
        <begin position="24"/>
        <end position="139"/>
    </location>
</feature>
<keyword evidence="5" id="KW-1185">Reference proteome</keyword>
<keyword evidence="1" id="KW-0998">Cell outer membrane</keyword>
<protein>
    <recommendedName>
        <fullName evidence="3">TonB-dependent receptor plug domain-containing protein</fullName>
    </recommendedName>
</protein>
<reference evidence="4 5" key="1">
    <citation type="submission" date="2017-08" db="EMBL/GenBank/DDBJ databases">
        <title>Aliifodinibius alkalisoli sp. nov., isolated from saline alkaline soil.</title>
        <authorList>
            <person name="Liu D."/>
            <person name="Zhang G."/>
        </authorList>
    </citation>
    <scope>NUCLEOTIDE SEQUENCE [LARGE SCALE GENOMIC DNA]</scope>
    <source>
        <strain evidence="4 5">WN023</strain>
    </source>
</reference>
<dbReference type="Proteomes" id="UP000218831">
    <property type="component" value="Unassembled WGS sequence"/>
</dbReference>
<name>A0A2A2GCN4_9BACT</name>
<feature type="domain" description="TonB-dependent receptor plug" evidence="3">
    <location>
        <begin position="29"/>
        <end position="126"/>
    </location>
</feature>
<evidence type="ECO:0000256" key="2">
    <source>
        <dbReference type="SAM" id="SignalP"/>
    </source>
</evidence>
<comment type="subcellular location">
    <subcellularLocation>
        <location evidence="1">Cell outer membrane</location>
        <topology evidence="1">Multi-pass membrane protein</topology>
    </subcellularLocation>
</comment>
<comment type="caution">
    <text evidence="4">The sequence shown here is derived from an EMBL/GenBank/DDBJ whole genome shotgun (WGS) entry which is preliminary data.</text>
</comment>
<evidence type="ECO:0000259" key="3">
    <source>
        <dbReference type="Pfam" id="PF07715"/>
    </source>
</evidence>
<comment type="similarity">
    <text evidence="1">Belongs to the TonB-dependent receptor family.</text>
</comment>
<dbReference type="SUPFAM" id="SSF56935">
    <property type="entry name" value="Porins"/>
    <property type="match status" value="1"/>
</dbReference>
<organism evidence="4 5">
    <name type="scientific">Fodinibius salipaludis</name>
    <dbReference type="NCBI Taxonomy" id="2032627"/>
    <lineage>
        <taxon>Bacteria</taxon>
        <taxon>Pseudomonadati</taxon>
        <taxon>Balneolota</taxon>
        <taxon>Balneolia</taxon>
        <taxon>Balneolales</taxon>
        <taxon>Balneolaceae</taxon>
        <taxon>Fodinibius</taxon>
    </lineage>
</organism>